<organism evidence="4 5">
    <name type="scientific">Bifidobacterium boum</name>
    <dbReference type="NCBI Taxonomy" id="78343"/>
    <lineage>
        <taxon>Bacteria</taxon>
        <taxon>Bacillati</taxon>
        <taxon>Actinomycetota</taxon>
        <taxon>Actinomycetes</taxon>
        <taxon>Bifidobacteriales</taxon>
        <taxon>Bifidobacteriaceae</taxon>
        <taxon>Bifidobacterium</taxon>
    </lineage>
</organism>
<dbReference type="GeneID" id="303204716"/>
<evidence type="ECO:0000256" key="2">
    <source>
        <dbReference type="SAM" id="SignalP"/>
    </source>
</evidence>
<dbReference type="InterPro" id="IPR058407">
    <property type="entry name" value="DUF8094"/>
</dbReference>
<evidence type="ECO:0000313" key="5">
    <source>
        <dbReference type="Proteomes" id="UP000029093"/>
    </source>
</evidence>
<feature type="domain" description="DUF8094" evidence="3">
    <location>
        <begin position="41"/>
        <end position="321"/>
    </location>
</feature>
<dbReference type="Proteomes" id="UP000029093">
    <property type="component" value="Unassembled WGS sequence"/>
</dbReference>
<keyword evidence="5" id="KW-1185">Reference proteome</keyword>
<dbReference type="PROSITE" id="PS51257">
    <property type="entry name" value="PROKAR_LIPOPROTEIN"/>
    <property type="match status" value="1"/>
</dbReference>
<feature type="signal peptide" evidence="2">
    <location>
        <begin position="1"/>
        <end position="22"/>
    </location>
</feature>
<feature type="chain" id="PRO_5039602622" description="DUF8094 domain-containing protein" evidence="2">
    <location>
        <begin position="23"/>
        <end position="333"/>
    </location>
</feature>
<dbReference type="AlphaFoldDB" id="A0A086ZFM5"/>
<proteinExistence type="predicted"/>
<reference evidence="4 5" key="1">
    <citation type="submission" date="2014-03" db="EMBL/GenBank/DDBJ databases">
        <title>Genomics of Bifidobacteria.</title>
        <authorList>
            <person name="Ventura M."/>
            <person name="Milani C."/>
            <person name="Lugli G.A."/>
        </authorList>
    </citation>
    <scope>NUCLEOTIDE SEQUENCE [LARGE SCALE GENOMIC DNA]</scope>
    <source>
        <strain evidence="4 5">LMG 10736</strain>
    </source>
</reference>
<keyword evidence="2" id="KW-0732">Signal</keyword>
<name>A0A086ZFM5_9BIFI</name>
<dbReference type="RefSeq" id="WP_026503179.1">
    <property type="nucleotide sequence ID" value="NZ_JGYQ01000017.1"/>
</dbReference>
<dbReference type="Pfam" id="PF26366">
    <property type="entry name" value="DUF8094"/>
    <property type="match status" value="1"/>
</dbReference>
<feature type="region of interest" description="Disordered" evidence="1">
    <location>
        <begin position="270"/>
        <end position="289"/>
    </location>
</feature>
<comment type="caution">
    <text evidence="4">The sequence shown here is derived from an EMBL/GenBank/DDBJ whole genome shotgun (WGS) entry which is preliminary data.</text>
</comment>
<evidence type="ECO:0000313" key="4">
    <source>
        <dbReference type="EMBL" id="KFI45325.1"/>
    </source>
</evidence>
<gene>
    <name evidence="4" type="ORF">BBOU_1612</name>
</gene>
<evidence type="ECO:0000256" key="1">
    <source>
        <dbReference type="SAM" id="MobiDB-lite"/>
    </source>
</evidence>
<dbReference type="EMBL" id="JGYQ01000017">
    <property type="protein sequence ID" value="KFI45325.1"/>
    <property type="molecule type" value="Genomic_DNA"/>
</dbReference>
<evidence type="ECO:0000259" key="3">
    <source>
        <dbReference type="Pfam" id="PF26366"/>
    </source>
</evidence>
<sequence length="333" mass="35563">MTSRITRIAAAALAAVCMMTVAGCEGQIPQPAASAEHTDKPDVTAAQERRIRAKILKVVNAANGAKSVDGLDERMSGPELAIRTSEITIAQTTGALDAKTNIPSKMTQAVIPTDSGWPRSIFTITTTTSDQQSQRLLVMVQDNAHSNYKLWGVARLFQGAKLPKFPVTSIGAQMGTAKDTGLVATPQQAVTQYADVLQNGSSSPYASKFTDDYFRQELTKLSQTVQEGMERNAGTQQQTFEAVNGQIKVMRSSDGGDLVVAQINSEWTRQAGEGRESQPASDSEKALFGNGTATSTMKVTYVNVIALYVPPAGSHQKITAVGAERQPVKVEAI</sequence>
<dbReference type="OrthoDB" id="3266092at2"/>
<accession>A0A086ZFM5</accession>
<protein>
    <recommendedName>
        <fullName evidence="3">DUF8094 domain-containing protein</fullName>
    </recommendedName>
</protein>